<dbReference type="GO" id="GO:0010389">
    <property type="term" value="P:regulation of G2/M transition of mitotic cell cycle"/>
    <property type="evidence" value="ECO:0000318"/>
    <property type="project" value="GO_Central"/>
</dbReference>
<feature type="coiled-coil region" evidence="1">
    <location>
        <begin position="944"/>
        <end position="975"/>
    </location>
</feature>
<feature type="compositionally biased region" description="Polar residues" evidence="2">
    <location>
        <begin position="261"/>
        <end position="271"/>
    </location>
</feature>
<feature type="coiled-coil region" evidence="1">
    <location>
        <begin position="853"/>
        <end position="890"/>
    </location>
</feature>
<feature type="domain" description="Kinetochore protein Cenp-F/LEK1 Rb protein-binding" evidence="5">
    <location>
        <begin position="2460"/>
        <end position="2508"/>
    </location>
</feature>
<feature type="region of interest" description="Disordered" evidence="2">
    <location>
        <begin position="209"/>
        <end position="271"/>
    </location>
</feature>
<dbReference type="GeneID" id="108716455"/>
<feature type="compositionally biased region" description="Low complexity" evidence="2">
    <location>
        <begin position="1132"/>
        <end position="1144"/>
    </location>
</feature>
<dbReference type="GO" id="GO:0051310">
    <property type="term" value="P:metaphase chromosome alignment"/>
    <property type="evidence" value="ECO:0000318"/>
    <property type="project" value="GO_Central"/>
</dbReference>
<dbReference type="InterPro" id="IPR018463">
    <property type="entry name" value="Centromere_CenpF_N"/>
</dbReference>
<dbReference type="PaxDb" id="8355-A0A1L8G630"/>
<feature type="coiled-coil region" evidence="1">
    <location>
        <begin position="1211"/>
        <end position="1254"/>
    </location>
</feature>
<dbReference type="CTD" id="108716455"/>
<feature type="coiled-coil region" evidence="1">
    <location>
        <begin position="1372"/>
        <end position="1455"/>
    </location>
</feature>
<dbReference type="STRING" id="8355.A0A1L8G630"/>
<dbReference type="RefSeq" id="XP_018118077.1">
    <property type="nucleotide sequence ID" value="XM_018262588.2"/>
</dbReference>
<feature type="compositionally biased region" description="Polar residues" evidence="2">
    <location>
        <begin position="2516"/>
        <end position="2533"/>
    </location>
</feature>
<dbReference type="InterPro" id="IPR019513">
    <property type="entry name" value="Centromere_CenpF_leu-rich_rpt"/>
</dbReference>
<dbReference type="InterPro" id="IPR018302">
    <property type="entry name" value="CenpF/LEK1_Rb-prot-bd"/>
</dbReference>
<dbReference type="Xenbase" id="XB-GENE-6485594">
    <property type="gene designation" value="cenpf.L"/>
</dbReference>
<feature type="coiled-coil region" evidence="1">
    <location>
        <begin position="161"/>
        <end position="188"/>
    </location>
</feature>
<dbReference type="GO" id="GO:0000922">
    <property type="term" value="C:spindle pole"/>
    <property type="evidence" value="ECO:0000318"/>
    <property type="project" value="GO_Central"/>
</dbReference>
<dbReference type="Pfam" id="PF10481">
    <property type="entry name" value="CENP-F_N"/>
    <property type="match status" value="1"/>
</dbReference>
<feature type="compositionally biased region" description="Basic and acidic residues" evidence="2">
    <location>
        <begin position="2461"/>
        <end position="2470"/>
    </location>
</feature>
<evidence type="ECO:0000256" key="1">
    <source>
        <dbReference type="SAM" id="Coils"/>
    </source>
</evidence>
<dbReference type="PANTHER" id="PTHR18874:SF10">
    <property type="entry name" value="CENTROMERE PROTEIN F"/>
    <property type="match status" value="1"/>
</dbReference>
<protein>
    <submittedName>
        <fullName evidence="7">Centromere protein F isoform X1</fullName>
    </submittedName>
</protein>
<dbReference type="Gene3D" id="1.10.287.1490">
    <property type="match status" value="2"/>
</dbReference>
<feature type="domain" description="Centromere protein Cenp-F leucine-rich repeat-containing" evidence="3">
    <location>
        <begin position="1496"/>
        <end position="1635"/>
    </location>
</feature>
<evidence type="ECO:0000259" key="4">
    <source>
        <dbReference type="Pfam" id="PF10481"/>
    </source>
</evidence>
<gene>
    <name evidence="7 8" type="primary">cenpf.L</name>
</gene>
<keyword evidence="6" id="KW-1185">Reference proteome</keyword>
<feature type="coiled-coil region" evidence="1">
    <location>
        <begin position="1484"/>
        <end position="2191"/>
    </location>
</feature>
<dbReference type="Pfam" id="PF10490">
    <property type="entry name" value="CENP-F_C_Rb_bdg"/>
    <property type="match status" value="1"/>
</dbReference>
<dbReference type="GO" id="GO:0000278">
    <property type="term" value="P:mitotic cell cycle"/>
    <property type="evidence" value="ECO:0000318"/>
    <property type="project" value="GO_Central"/>
</dbReference>
<evidence type="ECO:0000313" key="8">
    <source>
        <dbReference type="Xenbase" id="XB-GENE-6485594"/>
    </source>
</evidence>
<dbReference type="SUPFAM" id="SSF57997">
    <property type="entry name" value="Tropomyosin"/>
    <property type="match status" value="1"/>
</dbReference>
<feature type="compositionally biased region" description="Basic and acidic residues" evidence="2">
    <location>
        <begin position="467"/>
        <end position="493"/>
    </location>
</feature>
<dbReference type="GO" id="GO:0008017">
    <property type="term" value="F:microtubule binding"/>
    <property type="evidence" value="ECO:0007669"/>
    <property type="project" value="InterPro"/>
</dbReference>
<feature type="coiled-coil region" evidence="1">
    <location>
        <begin position="20"/>
        <end position="131"/>
    </location>
</feature>
<dbReference type="Pfam" id="PF10473">
    <property type="entry name" value="CENP-F_leu_zip"/>
    <property type="match status" value="2"/>
</dbReference>
<dbReference type="GO" id="GO:0005634">
    <property type="term" value="C:nucleus"/>
    <property type="evidence" value="ECO:0000318"/>
    <property type="project" value="GO_Central"/>
</dbReference>
<feature type="region of interest" description="Disordered" evidence="2">
    <location>
        <begin position="2393"/>
        <end position="2577"/>
    </location>
</feature>
<feature type="domain" description="Centromere protein Cenp-F leucine-rich repeat-containing" evidence="3">
    <location>
        <begin position="1728"/>
        <end position="1860"/>
    </location>
</feature>
<dbReference type="AGR" id="Xenbase:XB-GENE-6485594"/>
<feature type="compositionally biased region" description="Pro residues" evidence="2">
    <location>
        <begin position="2399"/>
        <end position="2412"/>
    </location>
</feature>
<feature type="compositionally biased region" description="Basic and acidic residues" evidence="2">
    <location>
        <begin position="2426"/>
        <end position="2437"/>
    </location>
</feature>
<evidence type="ECO:0000259" key="5">
    <source>
        <dbReference type="Pfam" id="PF10490"/>
    </source>
</evidence>
<accession>A0A1L8G630</accession>
<dbReference type="InterPro" id="IPR043513">
    <property type="entry name" value="Cenp-F"/>
</dbReference>
<dbReference type="Bgee" id="108716455">
    <property type="expression patterns" value="Expressed in gastrula and 14 other cell types or tissues"/>
</dbReference>
<dbReference type="Gene3D" id="1.20.5.340">
    <property type="match status" value="1"/>
</dbReference>
<feature type="region of interest" description="Disordered" evidence="2">
    <location>
        <begin position="1129"/>
        <end position="1164"/>
    </location>
</feature>
<dbReference type="OMA" id="EQPNEQH"/>
<dbReference type="OrthoDB" id="10255522at2759"/>
<evidence type="ECO:0000313" key="7">
    <source>
        <dbReference type="RefSeq" id="XP_018118077.1"/>
    </source>
</evidence>
<reference evidence="7" key="1">
    <citation type="submission" date="2025-08" db="UniProtKB">
        <authorList>
            <consortium name="RefSeq"/>
        </authorList>
    </citation>
    <scope>IDENTIFICATION</scope>
    <source>
        <strain evidence="7">J_2021</strain>
        <tissue evidence="7">Erythrocytes</tissue>
    </source>
</reference>
<feature type="coiled-coil region" evidence="1">
    <location>
        <begin position="740"/>
        <end position="771"/>
    </location>
</feature>
<dbReference type="Proteomes" id="UP000186698">
    <property type="component" value="Chromosome 5L"/>
</dbReference>
<evidence type="ECO:0000259" key="3">
    <source>
        <dbReference type="Pfam" id="PF10473"/>
    </source>
</evidence>
<feature type="region of interest" description="Disordered" evidence="2">
    <location>
        <begin position="458"/>
        <end position="493"/>
    </location>
</feature>
<name>A0A1L8G630_XENLA</name>
<proteinExistence type="predicted"/>
<evidence type="ECO:0000256" key="2">
    <source>
        <dbReference type="SAM" id="MobiDB-lite"/>
    </source>
</evidence>
<dbReference type="GO" id="GO:0000775">
    <property type="term" value="C:chromosome, centromeric region"/>
    <property type="evidence" value="ECO:0000318"/>
    <property type="project" value="GO_Central"/>
</dbReference>
<dbReference type="GO" id="GO:0070840">
    <property type="term" value="F:dynein complex binding"/>
    <property type="evidence" value="ECO:0000318"/>
    <property type="project" value="GO_Central"/>
</dbReference>
<sequence length="2607" mass="298473">MSWVVEEWKEGLPTKTLQKIQELESQLDKLKKERQQRQFQLESMEDAFQKQKQKAESEKNEVAAIKRENQSLIETCDNQEKAKQKITHEFQVKESQVNFLEGQLSASKKQIEKLEQELKRYKNDLEKSQLSFNACDMSVCVTPQKSFVAPYTPNKYNDSRYEELQEKYQKEVEERKRLETELKVLRNVPQPTQASSQNNITHRDIARHQASSSVFSWQEDRTPSRSSSSSHNKTLKRSFASSHLPWEEETPSKRGIRSENLGINTSDPYSSQLNDQLKAQNQELKSRINELEMRLQVQEKDLKNQLNKLQETQALYEKSQRELSERDKTLAKCKDDLARVTAQCEQTANKCATAEQKLKKVSDELSCQRQNTESARIALEHKLKEREKENQQEILQQQSSLKNMEQQLSQMKAKMSQEAQQAKNDFNALQSELDRAIHTKKILENEKEELRQRLSREEQALCQSRSNENDLKKSLEDSKSEKNAMKNQYDQKSKESLKLEEEFQIANQTLRQNQLFVDEMKAKNLHLEAELKSAIEKLQGQDSAAFLNLKATVHNLEMERNFAQELLKKRENDFEEMKSNLARMMEETNAIKSHLDHKEKECKELINTNISLNSWKGEQENVVSEITREKDALLKKIQELEHLLQTHNDQVHLLENDKKNLHTQIKTLQDIVDAKTVDLQNQQLACNGLKQNLDHENQKFTGETEKFQLRISELEKAVEEQNSSACSDKSSYFENLLLHEKQLNCEMQKQMKELLKEKEELQKCLTEAGELHEQFVAGSRNHVESLQENISSKQNYVESIECAIREKEEQITILTEKSGVQDANLQSAWEKNKALDDKLQELSLLSESWPSERERLNSQISLNEKEIERLTEENRRANQVNDSLKDEKTNKELVHQLEAETSESSEEDRFEPRGLPDGAGIENLNEFEALQQELVHAKEKHCRLQREIDRLTNSNEELVKLLDDLRNNEQSLDNITDLSAYLKERENSLNNSHFVLETLPMDLDDDDKQIYKGRTDTASLQETTNTLKWNNDLHLEQEDTFLCDMDPAEHATNISNLLVNISDNQTSRLHASQCDDSICLNKDLLGLQISGDGATTTAAQTIGDNESSGVFTSLNESMSKHVDETLENVMKSSVPQSQSSSPSPLNSNTRKVHETNRKSITGESAADSILGKSLEDQLWMMTVMANGDAGDLKEFLTIYQTEIDELKAQHLLEMEACKQKMKEEAAELEIKLAAEKQQTEYLSHELEVARLELQCLDLSARSFLSFDTEDLSKTLEVANQSICTVLPIGKLSLSSSELLTNHNLKNLIQSLDSTNSEAKRDESVLATSCLDITKEGDENALSLEENTKYSADSTSSNISDTPASKLSLQGIMETLKMQMHQATAENLKLKQSVEAAEEKNQSLYAEIESLNSQIEQQKTELVGKENMGSGLQGRVKELEDERLQLSQEKLQLASRVGDLEKELGNISNATEMLKGQLSHVSGIREDLEISNGNLKEKYLETENELRRVKSERANIESHALSLESDLEEIHAKCQHLQEESEEYRRSVATLQDRLSVVVAEKNQLDQELGNLTEEKDELEEMYQKLKKKVEDLELNKVHNRDLIKILETELRTLKAELQTAKASMEQLSTEKDHLTDLQESEKNGQVETEGLKNQVQQIEEEYRLLLKDSEDMQAQMSKVCNEKDAISKVLESCQYEKRELATNLSSAQEEVAQMRAGIEKLKVRIESDEKKKNHLIGKLKETERNSDHLKDKIENLERELQMSEENLESAILQSESSKEDAEKLNSMKEMLEANLSTFRRRVVDLERELEKSKERIEELESRVLTLSNSLEKSEREKNCLNEESGQELLLLRTQLNEFQEQKLLSEEKFEISSAKQLDLEALLEQNKLQLMQQMEDAQNTSRTLEFTIEKVTLELRECKEQLDEKTMLVLSLQGKLEEAENLEKMLAELAEQKALSEEKYNAAATENAELLTLMDQNKAGLLQQVEEAQGLSRNLERSLQKIATELDETKGKLQDKEQQMSTLECKLEEMDESEKKCRAELLQYEAERDCLKGEIENQQRDLNQLQAKVQVESEASESSEAAIRHLKSTCTDLEAQLQSSDAEKQLLLQKVDELTEDCDLLQSKLHEAEMEIKTLHEQLSLEKKVLDEQLQTNQQQIEGTNTRLRSATVENTELKETIDKLRIELEAQAEKSRSDAGGFQNRLLQSESKQQEALDTLLIQHKEEIQTYQSKLALAEEHINGHGREVQRLNAANVELTDSLSSAHRQLEELNQLKVSFAELKEEHAGACTSLKHWMESCTELELEKDRLLGKIKEREEQFRNLQPKQQNAEGGSNEDLLTEIEELKQWLEEKTLEADESVEKYCTLMIKSHKLEEDNDTLKKQLDFLSSKLKQLETSKEVPPPPHGSDHPPPQSMDRPGGNHCKRRREQDVTLDKDEPQSPTPQGLPKRVRKSVSRTVPHPRSTEEERDFQPDGLPEVVQKGFADIPSGKQSPFILRRTAAAAPVRKSPRLAALKPSPSSHISENLDNPVNFSSPAAGGSKAQQSKFSEAGRTGSEFGPMEVSSPLSAYNRLHNPGADSLMNRKLTIERISEKLLHDESETEEACHVQ</sequence>
<feature type="domain" description="Centromere protein Cenp-F N-terminal" evidence="4">
    <location>
        <begin position="1"/>
        <end position="301"/>
    </location>
</feature>
<keyword evidence="1" id="KW-0175">Coiled coil</keyword>
<dbReference type="PANTHER" id="PTHR18874">
    <property type="entry name" value="CMF/LEK/CENP CELL DIVISION-RELATED"/>
    <property type="match status" value="1"/>
</dbReference>
<feature type="coiled-coil region" evidence="1">
    <location>
        <begin position="623"/>
        <end position="699"/>
    </location>
</feature>
<organism evidence="6 7">
    <name type="scientific">Xenopus laevis</name>
    <name type="common">African clawed frog</name>
    <dbReference type="NCBI Taxonomy" id="8355"/>
    <lineage>
        <taxon>Eukaryota</taxon>
        <taxon>Metazoa</taxon>
        <taxon>Chordata</taxon>
        <taxon>Craniata</taxon>
        <taxon>Vertebrata</taxon>
        <taxon>Euteleostomi</taxon>
        <taxon>Amphibia</taxon>
        <taxon>Batrachia</taxon>
        <taxon>Anura</taxon>
        <taxon>Pipoidea</taxon>
        <taxon>Pipidae</taxon>
        <taxon>Xenopodinae</taxon>
        <taxon>Xenopus</taxon>
        <taxon>Xenopus</taxon>
    </lineage>
</organism>
<evidence type="ECO:0000313" key="6">
    <source>
        <dbReference type="Proteomes" id="UP000186698"/>
    </source>
</evidence>
<dbReference type="GO" id="GO:0042803">
    <property type="term" value="F:protein homodimerization activity"/>
    <property type="evidence" value="ECO:0007669"/>
    <property type="project" value="InterPro"/>
</dbReference>
<dbReference type="KEGG" id="xla:108716455"/>